<organism evidence="2">
    <name type="scientific">Microvirga ossetica</name>
    <dbReference type="NCBI Taxonomy" id="1882682"/>
    <lineage>
        <taxon>Bacteria</taxon>
        <taxon>Pseudomonadati</taxon>
        <taxon>Pseudomonadota</taxon>
        <taxon>Alphaproteobacteria</taxon>
        <taxon>Hyphomicrobiales</taxon>
        <taxon>Methylobacteriaceae</taxon>
        <taxon>Microvirga</taxon>
    </lineage>
</organism>
<evidence type="ECO:0000313" key="2">
    <source>
        <dbReference type="EMBL" id="ANY80201.1"/>
    </source>
</evidence>
<evidence type="ECO:0008006" key="3">
    <source>
        <dbReference type="Google" id="ProtNLM"/>
    </source>
</evidence>
<dbReference type="Pfam" id="PF11154">
    <property type="entry name" value="DUF2934"/>
    <property type="match status" value="1"/>
</dbReference>
<name>A0A1B2EJQ5_9HYPH</name>
<accession>A0A1B2EJQ5</accession>
<gene>
    <name evidence="2" type="ORF">BB934_19860</name>
</gene>
<evidence type="ECO:0000256" key="1">
    <source>
        <dbReference type="SAM" id="MobiDB-lite"/>
    </source>
</evidence>
<dbReference type="KEGG" id="moc:BB934_19860"/>
<dbReference type="RefSeq" id="WP_099511208.1">
    <property type="nucleotide sequence ID" value="NZ_CP016616.1"/>
</dbReference>
<feature type="region of interest" description="Disordered" evidence="1">
    <location>
        <begin position="38"/>
        <end position="109"/>
    </location>
</feature>
<dbReference type="OrthoDB" id="9811127at2"/>
<proteinExistence type="predicted"/>
<sequence length="109" mass="12348">MMDKKLEERIRERAYQLWMRHGSIHGRADEYWYQAEREVRGESGDDEGTPAAPIIDPAPLGMTSMTEDEELSPPVAPKTRKKRTPAVAPATEGTEASVTPKRRRTTRVI</sequence>
<dbReference type="AlphaFoldDB" id="A0A1B2EJQ5"/>
<reference evidence="2" key="1">
    <citation type="submission" date="2016-07" db="EMBL/GenBank/DDBJ databases">
        <title>Microvirga ossetica sp. nov. a new species of rhizobia isolated from root nodules of the legume species Vicia alpestris Steven originated from North Ossetia region in the Caucasus.</title>
        <authorList>
            <person name="Safronova V.I."/>
            <person name="Kuznetsova I.G."/>
            <person name="Sazanova A.L."/>
            <person name="Belimov A."/>
            <person name="Andronov E."/>
            <person name="Osledkin Y.S."/>
            <person name="Onishchuk O.P."/>
            <person name="Kurchak O.N."/>
            <person name="Shaposhnikov A.I."/>
            <person name="Willems A."/>
            <person name="Tikhonovich I.A."/>
        </authorList>
    </citation>
    <scope>NUCLEOTIDE SEQUENCE [LARGE SCALE GENOMIC DNA]</scope>
    <source>
        <strain evidence="2">V5/3M</strain>
    </source>
</reference>
<protein>
    <recommendedName>
        <fullName evidence="3">DUF2934 domain-containing protein</fullName>
    </recommendedName>
</protein>
<dbReference type="EMBL" id="CP016616">
    <property type="protein sequence ID" value="ANY80201.1"/>
    <property type="molecule type" value="Genomic_DNA"/>
</dbReference>
<dbReference type="InterPro" id="IPR021327">
    <property type="entry name" value="DUF2934"/>
</dbReference>
<feature type="compositionally biased region" description="Basic residues" evidence="1">
    <location>
        <begin position="100"/>
        <end position="109"/>
    </location>
</feature>